<dbReference type="PANTHER" id="PTHR35330">
    <property type="entry name" value="SIROHEME BIOSYNTHESIS PROTEIN MET8"/>
    <property type="match status" value="1"/>
</dbReference>
<organism evidence="7 8">
    <name type="scientific">Paenibacillus aquistagni</name>
    <dbReference type="NCBI Taxonomy" id="1852522"/>
    <lineage>
        <taxon>Bacteria</taxon>
        <taxon>Bacillati</taxon>
        <taxon>Bacillota</taxon>
        <taxon>Bacilli</taxon>
        <taxon>Bacillales</taxon>
        <taxon>Paenibacillaceae</taxon>
        <taxon>Paenibacillus</taxon>
    </lineage>
</organism>
<keyword evidence="3" id="KW-0560">Oxidoreductase</keyword>
<reference evidence="7 8" key="1">
    <citation type="submission" date="2017-04" db="EMBL/GenBank/DDBJ databases">
        <authorList>
            <person name="Afonso C.L."/>
            <person name="Miller P.J."/>
            <person name="Scott M.A."/>
            <person name="Spackman E."/>
            <person name="Goraichik I."/>
            <person name="Dimitrov K.M."/>
            <person name="Suarez D.L."/>
            <person name="Swayne D.E."/>
        </authorList>
    </citation>
    <scope>NUCLEOTIDE SEQUENCE [LARGE SCALE GENOMIC DNA]</scope>
    <source>
        <strain evidence="7 8">11</strain>
    </source>
</reference>
<name>A0A1X7LX99_9BACL</name>
<proteinExistence type="predicted"/>
<dbReference type="STRING" id="1852522.SAMN06295960_4616"/>
<keyword evidence="5" id="KW-0627">Porphyrin biosynthesis</keyword>
<protein>
    <recommendedName>
        <fullName evidence="2">precorrin-2 dehydrogenase</fullName>
        <ecNumber evidence="2">1.3.1.76</ecNumber>
    </recommendedName>
</protein>
<dbReference type="GO" id="GO:0019354">
    <property type="term" value="P:siroheme biosynthetic process"/>
    <property type="evidence" value="ECO:0007669"/>
    <property type="project" value="UniProtKB-UniPathway"/>
</dbReference>
<evidence type="ECO:0000256" key="4">
    <source>
        <dbReference type="ARBA" id="ARBA00023027"/>
    </source>
</evidence>
<dbReference type="Gene3D" id="1.10.8.610">
    <property type="entry name" value="SirC, precorrin-2 dehydrogenase, C-terminal helical domain-like"/>
    <property type="match status" value="1"/>
</dbReference>
<dbReference type="RefSeq" id="WP_085498473.1">
    <property type="nucleotide sequence ID" value="NZ_FXAZ01000009.1"/>
</dbReference>
<keyword evidence="8" id="KW-1185">Reference proteome</keyword>
<dbReference type="Gene3D" id="3.40.50.720">
    <property type="entry name" value="NAD(P)-binding Rossmann-like Domain"/>
    <property type="match status" value="1"/>
</dbReference>
<evidence type="ECO:0000256" key="1">
    <source>
        <dbReference type="ARBA" id="ARBA00005010"/>
    </source>
</evidence>
<dbReference type="EMBL" id="FXAZ01000009">
    <property type="protein sequence ID" value="SMG58134.1"/>
    <property type="molecule type" value="Genomic_DNA"/>
</dbReference>
<dbReference type="SUPFAM" id="SSF51735">
    <property type="entry name" value="NAD(P)-binding Rossmann-fold domains"/>
    <property type="match status" value="1"/>
</dbReference>
<comment type="catalytic activity">
    <reaction evidence="6">
        <text>precorrin-2 + NAD(+) = sirohydrochlorin + NADH + 2 H(+)</text>
        <dbReference type="Rhea" id="RHEA:15613"/>
        <dbReference type="ChEBI" id="CHEBI:15378"/>
        <dbReference type="ChEBI" id="CHEBI:57540"/>
        <dbReference type="ChEBI" id="CHEBI:57945"/>
        <dbReference type="ChEBI" id="CHEBI:58351"/>
        <dbReference type="ChEBI" id="CHEBI:58827"/>
        <dbReference type="EC" id="1.3.1.76"/>
    </reaction>
</comment>
<dbReference type="NCBIfam" id="TIGR01470">
    <property type="entry name" value="cysG_Nterm"/>
    <property type="match status" value="1"/>
</dbReference>
<evidence type="ECO:0000256" key="3">
    <source>
        <dbReference type="ARBA" id="ARBA00023002"/>
    </source>
</evidence>
<dbReference type="SUPFAM" id="SSF75615">
    <property type="entry name" value="Siroheme synthase middle domains-like"/>
    <property type="match status" value="1"/>
</dbReference>
<evidence type="ECO:0000313" key="7">
    <source>
        <dbReference type="EMBL" id="SMG58134.1"/>
    </source>
</evidence>
<evidence type="ECO:0000313" key="8">
    <source>
        <dbReference type="Proteomes" id="UP000193834"/>
    </source>
</evidence>
<dbReference type="UniPathway" id="UPA00262">
    <property type="reaction ID" value="UER00222"/>
</dbReference>
<comment type="pathway">
    <text evidence="1">Porphyrin-containing compound metabolism; siroheme biosynthesis; sirohydrochlorin from precorrin-2: step 1/1.</text>
</comment>
<dbReference type="Pfam" id="PF13241">
    <property type="entry name" value="NAD_binding_7"/>
    <property type="match status" value="1"/>
</dbReference>
<sequence>MKVHEENESYPQYALMLNLMNKKAVVVGGGQVAGRKIKQLLECGAKVLVVSPVLIGDLEELAGEQRIEVRRKPYSTEDLQGACLIFAATDDPEVNQLVAEDAHQAGIFVNIAHASEGSDFTNPAVLRYGHVQINVSTGGASPTLTRHIVERVDDIIDERLEGLALHLHEARQRAQQDISAAKKRQQILRAYGNACWEAWEQKRPFPIWEEWYSNNE</sequence>
<dbReference type="AlphaFoldDB" id="A0A1X7LX99"/>
<dbReference type="InterPro" id="IPR042518">
    <property type="entry name" value="SirC_C"/>
</dbReference>
<evidence type="ECO:0000256" key="6">
    <source>
        <dbReference type="ARBA" id="ARBA00047561"/>
    </source>
</evidence>
<gene>
    <name evidence="7" type="ORF">SAMN06295960_4616</name>
</gene>
<dbReference type="InterPro" id="IPR028161">
    <property type="entry name" value="Met8-like"/>
</dbReference>
<dbReference type="OrthoDB" id="9773765at2"/>
<dbReference type="Proteomes" id="UP000193834">
    <property type="component" value="Unassembled WGS sequence"/>
</dbReference>
<dbReference type="InterPro" id="IPR006367">
    <property type="entry name" value="Sirohaem_synthase_N"/>
</dbReference>
<dbReference type="GO" id="GO:0004325">
    <property type="term" value="F:ferrochelatase activity"/>
    <property type="evidence" value="ECO:0007669"/>
    <property type="project" value="InterPro"/>
</dbReference>
<accession>A0A1X7LX99</accession>
<evidence type="ECO:0000256" key="5">
    <source>
        <dbReference type="ARBA" id="ARBA00023244"/>
    </source>
</evidence>
<keyword evidence="4" id="KW-0520">NAD</keyword>
<dbReference type="GO" id="GO:0043115">
    <property type="term" value="F:precorrin-2 dehydrogenase activity"/>
    <property type="evidence" value="ECO:0007669"/>
    <property type="project" value="UniProtKB-EC"/>
</dbReference>
<evidence type="ECO:0000256" key="2">
    <source>
        <dbReference type="ARBA" id="ARBA00012400"/>
    </source>
</evidence>
<dbReference type="EC" id="1.3.1.76" evidence="2"/>
<dbReference type="InterPro" id="IPR036291">
    <property type="entry name" value="NAD(P)-bd_dom_sf"/>
</dbReference>
<dbReference type="PANTHER" id="PTHR35330:SF1">
    <property type="entry name" value="SIROHEME BIOSYNTHESIS PROTEIN MET8"/>
    <property type="match status" value="1"/>
</dbReference>